<feature type="domain" description="DUF3955" evidence="10">
    <location>
        <begin position="88"/>
        <end position="140"/>
    </location>
</feature>
<feature type="compositionally biased region" description="Low complexity" evidence="8">
    <location>
        <begin position="17"/>
        <end position="32"/>
    </location>
</feature>
<keyword evidence="4 9" id="KW-0812">Transmembrane</keyword>
<evidence type="ECO:0000313" key="11">
    <source>
        <dbReference type="EMBL" id="PGG99988.1"/>
    </source>
</evidence>
<dbReference type="Proteomes" id="UP000223968">
    <property type="component" value="Unassembled WGS sequence"/>
</dbReference>
<dbReference type="SUPFAM" id="SSF103481">
    <property type="entry name" value="Multidrug resistance efflux transporter EmrE"/>
    <property type="match status" value="1"/>
</dbReference>
<feature type="transmembrane region" description="Helical" evidence="9">
    <location>
        <begin position="422"/>
        <end position="442"/>
    </location>
</feature>
<evidence type="ECO:0000256" key="4">
    <source>
        <dbReference type="ARBA" id="ARBA00022692"/>
    </source>
</evidence>
<evidence type="ECO:0000256" key="6">
    <source>
        <dbReference type="ARBA" id="ARBA00022989"/>
    </source>
</evidence>
<feature type="transmembrane region" description="Helical" evidence="9">
    <location>
        <begin position="233"/>
        <end position="253"/>
    </location>
</feature>
<evidence type="ECO:0000259" key="10">
    <source>
        <dbReference type="Pfam" id="PF13127"/>
    </source>
</evidence>
<gene>
    <name evidence="11" type="ORF">AJ79_08350</name>
</gene>
<evidence type="ECO:0000256" key="2">
    <source>
        <dbReference type="ARBA" id="ARBA00007863"/>
    </source>
</evidence>
<comment type="subcellular location">
    <subcellularLocation>
        <location evidence="1">Endoplasmic reticulum membrane</location>
        <topology evidence="1">Multi-pass membrane protein</topology>
    </subcellularLocation>
</comment>
<feature type="transmembrane region" description="Helical" evidence="9">
    <location>
        <begin position="285"/>
        <end position="303"/>
    </location>
</feature>
<dbReference type="InterPro" id="IPR009262">
    <property type="entry name" value="SLC35_F1/F2/F6"/>
</dbReference>
<feature type="transmembrane region" description="Helical" evidence="9">
    <location>
        <begin position="125"/>
        <end position="144"/>
    </location>
</feature>
<keyword evidence="6 9" id="KW-1133">Transmembrane helix</keyword>
<dbReference type="EMBL" id="PDNB01000193">
    <property type="protein sequence ID" value="PGG99988.1"/>
    <property type="molecule type" value="Genomic_DNA"/>
</dbReference>
<feature type="region of interest" description="Disordered" evidence="8">
    <location>
        <begin position="1"/>
        <end position="74"/>
    </location>
</feature>
<protein>
    <recommendedName>
        <fullName evidence="10">DUF3955 domain-containing protein</fullName>
    </recommendedName>
</protein>
<dbReference type="GO" id="GO:0022857">
    <property type="term" value="F:transmembrane transporter activity"/>
    <property type="evidence" value="ECO:0007669"/>
    <property type="project" value="InterPro"/>
</dbReference>
<feature type="transmembrane region" description="Helical" evidence="9">
    <location>
        <begin position="356"/>
        <end position="382"/>
    </location>
</feature>
<keyword evidence="3" id="KW-0813">Transport</keyword>
<evidence type="ECO:0000256" key="7">
    <source>
        <dbReference type="ARBA" id="ARBA00023136"/>
    </source>
</evidence>
<comment type="similarity">
    <text evidence="2">Belongs to the SLC35F solute transporter family.</text>
</comment>
<keyword evidence="5" id="KW-0256">Endoplasmic reticulum</keyword>
<evidence type="ECO:0000256" key="8">
    <source>
        <dbReference type="SAM" id="MobiDB-lite"/>
    </source>
</evidence>
<name>A0A2B7WTQ3_9EURO</name>
<organism evidence="11 12">
    <name type="scientific">Helicocarpus griseus UAMH5409</name>
    <dbReference type="NCBI Taxonomy" id="1447875"/>
    <lineage>
        <taxon>Eukaryota</taxon>
        <taxon>Fungi</taxon>
        <taxon>Dikarya</taxon>
        <taxon>Ascomycota</taxon>
        <taxon>Pezizomycotina</taxon>
        <taxon>Eurotiomycetes</taxon>
        <taxon>Eurotiomycetidae</taxon>
        <taxon>Onygenales</taxon>
        <taxon>Ajellomycetaceae</taxon>
        <taxon>Helicocarpus</taxon>
    </lineage>
</organism>
<evidence type="ECO:0000256" key="5">
    <source>
        <dbReference type="ARBA" id="ARBA00022824"/>
    </source>
</evidence>
<dbReference type="PANTHER" id="PTHR23051">
    <property type="entry name" value="SOLUTE CARRIER FAMILY 35, MEMBER F5"/>
    <property type="match status" value="1"/>
</dbReference>
<comment type="caution">
    <text evidence="11">The sequence shown here is derived from an EMBL/GenBank/DDBJ whole genome shotgun (WGS) entry which is preliminary data.</text>
</comment>
<proteinExistence type="inferred from homology"/>
<feature type="transmembrane region" description="Helical" evidence="9">
    <location>
        <begin position="394"/>
        <end position="415"/>
    </location>
</feature>
<feature type="transmembrane region" description="Helical" evidence="9">
    <location>
        <begin position="323"/>
        <end position="344"/>
    </location>
</feature>
<feature type="transmembrane region" description="Helical" evidence="9">
    <location>
        <begin position="89"/>
        <end position="113"/>
    </location>
</feature>
<dbReference type="STRING" id="1447875.A0A2B7WTQ3"/>
<evidence type="ECO:0000256" key="3">
    <source>
        <dbReference type="ARBA" id="ARBA00022448"/>
    </source>
</evidence>
<evidence type="ECO:0000256" key="9">
    <source>
        <dbReference type="SAM" id="Phobius"/>
    </source>
</evidence>
<dbReference type="OrthoDB" id="1436450at2759"/>
<dbReference type="Pfam" id="PF13127">
    <property type="entry name" value="DUF3955"/>
    <property type="match status" value="1"/>
</dbReference>
<accession>A0A2B7WTQ3</accession>
<reference evidence="11 12" key="1">
    <citation type="submission" date="2017-10" db="EMBL/GenBank/DDBJ databases">
        <title>Comparative genomics in systemic dimorphic fungi from Ajellomycetaceae.</title>
        <authorList>
            <person name="Munoz J.F."/>
            <person name="Mcewen J.G."/>
            <person name="Clay O.K."/>
            <person name="Cuomo C.A."/>
        </authorList>
    </citation>
    <scope>NUCLEOTIDE SEQUENCE [LARGE SCALE GENOMIC DNA]</scope>
    <source>
        <strain evidence="11 12">UAMH5409</strain>
    </source>
</reference>
<evidence type="ECO:0000313" key="12">
    <source>
        <dbReference type="Proteomes" id="UP000223968"/>
    </source>
</evidence>
<feature type="transmembrane region" description="Helical" evidence="9">
    <location>
        <begin position="448"/>
        <end position="465"/>
    </location>
</feature>
<dbReference type="InterPro" id="IPR037185">
    <property type="entry name" value="EmrE-like"/>
</dbReference>
<dbReference type="Pfam" id="PF06027">
    <property type="entry name" value="SLC35F"/>
    <property type="match status" value="1"/>
</dbReference>
<evidence type="ECO:0000256" key="1">
    <source>
        <dbReference type="ARBA" id="ARBA00004477"/>
    </source>
</evidence>
<dbReference type="PANTHER" id="PTHR23051:SF0">
    <property type="entry name" value="SOLUTE CARRIER FAMILY 35 MEMBER F5"/>
    <property type="match status" value="1"/>
</dbReference>
<dbReference type="AlphaFoldDB" id="A0A2B7WTQ3"/>
<feature type="compositionally biased region" description="Basic and acidic residues" evidence="8">
    <location>
        <begin position="1"/>
        <end position="12"/>
    </location>
</feature>
<keyword evidence="12" id="KW-1185">Reference proteome</keyword>
<keyword evidence="7 9" id="KW-0472">Membrane</keyword>
<feature type="transmembrane region" description="Helical" evidence="9">
    <location>
        <begin position="259"/>
        <end position="278"/>
    </location>
</feature>
<dbReference type="InterPro" id="IPR025016">
    <property type="entry name" value="DUF3955"/>
</dbReference>
<dbReference type="GO" id="GO:0000329">
    <property type="term" value="C:fungal-type vacuole membrane"/>
    <property type="evidence" value="ECO:0007669"/>
    <property type="project" value="TreeGrafter"/>
</dbReference>
<sequence>MPDTDTHQRLVDNDGGQSHSQQTQQQTQPQQHRVPLEDMQVNDELTPSASITAPPAPRTRSRSRSLNSEGKRADVGTTRLPMGIARRTLGIILLLIVVVMWTASSFLGSTILADNTYSKPFFVTYLNTSFFLFPLLAIIGHRLFRLWRVGKLSKATSFRNLLTLLDSHEATDESRPFLAVDDDGNMGGEASGQRGRYQRVRADDDEIAVGDEDNIERVDAASERLGFRETAKLSLEFCLLWANYFALACLQFTTVGSTTILTSTSGVWTLIFGAMISVEKFTIRKLLGVLASLTGIFLISRVDLSGSNDEDRGSFPHKSITEIAVGDAMAAFSAILYGIYTVVMKKQVGNESRVNMLLFFGLVGFINTVLLWPVMIVLHYAGWETFELPGTGRVWVIIILNSVTSLISDILWAYAMLLTTPLVVTVGLSLTIPLSLIGQMILQGLHSSALYWVGAVIVFLSFMVVNHEGKRDEDDEK</sequence>